<dbReference type="eggNOG" id="KOG1399">
    <property type="taxonomic scope" value="Eukaryota"/>
</dbReference>
<protein>
    <recommendedName>
        <fullName evidence="6">Flavin-containing monooxygenase</fullName>
        <ecNumber evidence="6">1.-.-.-</ecNumber>
    </recommendedName>
</protein>
<dbReference type="Proteomes" id="UP000006906">
    <property type="component" value="Chromosome 17"/>
</dbReference>
<evidence type="ECO:0000256" key="5">
    <source>
        <dbReference type="ARBA" id="ARBA00047707"/>
    </source>
</evidence>
<dbReference type="AlphaFoldDB" id="A8JFE8"/>
<evidence type="ECO:0000256" key="4">
    <source>
        <dbReference type="ARBA" id="ARBA00023002"/>
    </source>
</evidence>
<dbReference type="PaxDb" id="3055-EDO97410"/>
<dbReference type="GO" id="GO:0050660">
    <property type="term" value="F:flavin adenine dinucleotide binding"/>
    <property type="evidence" value="ECO:0000318"/>
    <property type="project" value="GO_Central"/>
</dbReference>
<dbReference type="KEGG" id="cre:CHLRE_17g731700v5"/>
<evidence type="ECO:0000256" key="2">
    <source>
        <dbReference type="ARBA" id="ARBA00022630"/>
    </source>
</evidence>
<feature type="region of interest" description="Disordered" evidence="7">
    <location>
        <begin position="842"/>
        <end position="930"/>
    </location>
</feature>
<keyword evidence="10" id="KW-1185">Reference proteome</keyword>
<comment type="catalytic activity">
    <reaction evidence="5">
        <text>indole-3-pyruvate + NADPH + O2 + H(+) = (indol-3-yl)acetate + CO2 + NADP(+) + H2O</text>
        <dbReference type="Rhea" id="RHEA:34331"/>
        <dbReference type="ChEBI" id="CHEBI:15377"/>
        <dbReference type="ChEBI" id="CHEBI:15378"/>
        <dbReference type="ChEBI" id="CHEBI:15379"/>
        <dbReference type="ChEBI" id="CHEBI:16526"/>
        <dbReference type="ChEBI" id="CHEBI:17640"/>
        <dbReference type="ChEBI" id="CHEBI:30854"/>
        <dbReference type="ChEBI" id="CHEBI:57783"/>
        <dbReference type="ChEBI" id="CHEBI:58349"/>
        <dbReference type="EC" id="1.14.13.168"/>
    </reaction>
</comment>
<feature type="compositionally biased region" description="Low complexity" evidence="7">
    <location>
        <begin position="561"/>
        <end position="591"/>
    </location>
</feature>
<name>A8JFE8_CHLRE</name>
<dbReference type="EMBL" id="CM008978">
    <property type="protein sequence ID" value="PNW70719.1"/>
    <property type="molecule type" value="Genomic_DNA"/>
</dbReference>
<reference evidence="9 10" key="1">
    <citation type="journal article" date="2007" name="Science">
        <title>The Chlamydomonas genome reveals the evolution of key animal and plant functions.</title>
        <authorList>
            <person name="Merchant S.S."/>
            <person name="Prochnik S.E."/>
            <person name="Vallon O."/>
            <person name="Harris E.H."/>
            <person name="Karpowicz S.J."/>
            <person name="Witman G.B."/>
            <person name="Terry A."/>
            <person name="Salamov A."/>
            <person name="Fritz-Laylin L.K."/>
            <person name="Marechal-Drouard L."/>
            <person name="Marshall W.F."/>
            <person name="Qu L.H."/>
            <person name="Nelson D.R."/>
            <person name="Sanderfoot A.A."/>
            <person name="Spalding M.H."/>
            <person name="Kapitonov V.V."/>
            <person name="Ren Q."/>
            <person name="Ferris P."/>
            <person name="Lindquist E."/>
            <person name="Shapiro H."/>
            <person name="Lucas S.M."/>
            <person name="Grimwood J."/>
            <person name="Schmutz J."/>
            <person name="Cardol P."/>
            <person name="Cerutti H."/>
            <person name="Chanfreau G."/>
            <person name="Chen C.L."/>
            <person name="Cognat V."/>
            <person name="Croft M.T."/>
            <person name="Dent R."/>
            <person name="Dutcher S."/>
            <person name="Fernandez E."/>
            <person name="Fukuzawa H."/>
            <person name="Gonzalez-Ballester D."/>
            <person name="Gonzalez-Halphen D."/>
            <person name="Hallmann A."/>
            <person name="Hanikenne M."/>
            <person name="Hippler M."/>
            <person name="Inwood W."/>
            <person name="Jabbari K."/>
            <person name="Kalanon M."/>
            <person name="Kuras R."/>
            <person name="Lefebvre P.A."/>
            <person name="Lemaire S.D."/>
            <person name="Lobanov A.V."/>
            <person name="Lohr M."/>
            <person name="Manuell A."/>
            <person name="Meier I."/>
            <person name="Mets L."/>
            <person name="Mittag M."/>
            <person name="Mittelmeier T."/>
            <person name="Moroney J.V."/>
            <person name="Moseley J."/>
            <person name="Napoli C."/>
            <person name="Nedelcu A.M."/>
            <person name="Niyogi K."/>
            <person name="Novoselov S.V."/>
            <person name="Paulsen I.T."/>
            <person name="Pazour G."/>
            <person name="Purton S."/>
            <person name="Ral J.P."/>
            <person name="Riano-Pachon D.M."/>
            <person name="Riekhof W."/>
            <person name="Rymarquis L."/>
            <person name="Schroda M."/>
            <person name="Stern D."/>
            <person name="Umen J."/>
            <person name="Willows R."/>
            <person name="Wilson N."/>
            <person name="Zimmer S.L."/>
            <person name="Allmer J."/>
            <person name="Balk J."/>
            <person name="Bisova K."/>
            <person name="Chen C.J."/>
            <person name="Elias M."/>
            <person name="Gendler K."/>
            <person name="Hauser C."/>
            <person name="Lamb M.R."/>
            <person name="Ledford H."/>
            <person name="Long J.C."/>
            <person name="Minagawa J."/>
            <person name="Page M.D."/>
            <person name="Pan J."/>
            <person name="Pootakham W."/>
            <person name="Roje S."/>
            <person name="Rose A."/>
            <person name="Stahlberg E."/>
            <person name="Terauchi A.M."/>
            <person name="Yang P."/>
            <person name="Ball S."/>
            <person name="Bowler C."/>
            <person name="Dieckmann C.L."/>
            <person name="Gladyshev V.N."/>
            <person name="Green P."/>
            <person name="Jorgensen R."/>
            <person name="Mayfield S."/>
            <person name="Mueller-Roeber B."/>
            <person name="Rajamani S."/>
            <person name="Sayre R.T."/>
            <person name="Brokstein P."/>
            <person name="Dubchak I."/>
            <person name="Goodstein D."/>
            <person name="Hornick L."/>
            <person name="Huang Y.W."/>
            <person name="Jhaveri J."/>
            <person name="Luo Y."/>
            <person name="Martinez D."/>
            <person name="Ngau W.C."/>
            <person name="Otillar B."/>
            <person name="Poliakov A."/>
            <person name="Porter A."/>
            <person name="Szajkowski L."/>
            <person name="Werner G."/>
            <person name="Zhou K."/>
            <person name="Grigoriev I.V."/>
            <person name="Rokhsar D.S."/>
            <person name="Grossman A.R."/>
        </authorList>
    </citation>
    <scope>NUCLEOTIDE SEQUENCE [LARGE SCALE GENOMIC DNA]</scope>
    <source>
        <strain evidence="10">CC-503</strain>
    </source>
</reference>
<keyword evidence="8" id="KW-0732">Signal</keyword>
<dbReference type="InParanoid" id="A8JFE8"/>
<evidence type="ECO:0000256" key="6">
    <source>
        <dbReference type="RuleBase" id="RU361177"/>
    </source>
</evidence>
<dbReference type="EC" id="1.-.-.-" evidence="6"/>
<organism evidence="9 10">
    <name type="scientific">Chlamydomonas reinhardtii</name>
    <name type="common">Chlamydomonas smithii</name>
    <dbReference type="NCBI Taxonomy" id="3055"/>
    <lineage>
        <taxon>Eukaryota</taxon>
        <taxon>Viridiplantae</taxon>
        <taxon>Chlorophyta</taxon>
        <taxon>core chlorophytes</taxon>
        <taxon>Chlorophyceae</taxon>
        <taxon>CS clade</taxon>
        <taxon>Chlamydomonadales</taxon>
        <taxon>Chlamydomonadaceae</taxon>
        <taxon>Chlamydomonas</taxon>
    </lineage>
</organism>
<dbReference type="GO" id="GO:0004497">
    <property type="term" value="F:monooxygenase activity"/>
    <property type="evidence" value="ECO:0000318"/>
    <property type="project" value="GO_Central"/>
</dbReference>
<dbReference type="InterPro" id="IPR050982">
    <property type="entry name" value="Auxin_biosynth/cation_transpt"/>
</dbReference>
<dbReference type="GO" id="GO:0004499">
    <property type="term" value="F:N,N-dimethylaniline monooxygenase activity"/>
    <property type="evidence" value="ECO:0007669"/>
    <property type="project" value="InterPro"/>
</dbReference>
<dbReference type="InterPro" id="IPR020946">
    <property type="entry name" value="Flavin_mOase-like"/>
</dbReference>
<dbReference type="GO" id="GO:0103075">
    <property type="term" value="F:indole-3-pyruvate monooxygenase activity"/>
    <property type="evidence" value="ECO:0007669"/>
    <property type="project" value="UniProtKB-EC"/>
</dbReference>
<feature type="compositionally biased region" description="Low complexity" evidence="7">
    <location>
        <begin position="905"/>
        <end position="919"/>
    </location>
</feature>
<keyword evidence="2 6" id="KW-0285">Flavoprotein</keyword>
<dbReference type="Pfam" id="PF13450">
    <property type="entry name" value="NAD_binding_8"/>
    <property type="match status" value="1"/>
</dbReference>
<dbReference type="PANTHER" id="PTHR43539">
    <property type="entry name" value="FLAVIN-BINDING MONOOXYGENASE-LIKE PROTEIN (AFU_ORTHOLOGUE AFUA_4G09220)"/>
    <property type="match status" value="1"/>
</dbReference>
<feature type="signal peptide" evidence="8">
    <location>
        <begin position="1"/>
        <end position="18"/>
    </location>
</feature>
<dbReference type="PANTHER" id="PTHR43539:SF78">
    <property type="entry name" value="FLAVIN-CONTAINING MONOOXYGENASE"/>
    <property type="match status" value="1"/>
</dbReference>
<evidence type="ECO:0000256" key="1">
    <source>
        <dbReference type="ARBA" id="ARBA00009183"/>
    </source>
</evidence>
<dbReference type="Gramene" id="PNW70719">
    <property type="protein sequence ID" value="PNW70719"/>
    <property type="gene ID" value="CHLRE_17g731700v5"/>
</dbReference>
<keyword evidence="6" id="KW-0503">Monooxygenase</keyword>
<dbReference type="GeneID" id="5727047"/>
<feature type="compositionally biased region" description="Low complexity" evidence="7">
    <location>
        <begin position="872"/>
        <end position="890"/>
    </location>
</feature>
<feature type="chain" id="PRO_5014297551" description="Flavin-containing monooxygenase" evidence="8">
    <location>
        <begin position="19"/>
        <end position="1149"/>
    </location>
</feature>
<dbReference type="STRING" id="3055.A8JFE8"/>
<evidence type="ECO:0000313" key="9">
    <source>
        <dbReference type="EMBL" id="PNW70719.1"/>
    </source>
</evidence>
<comment type="similarity">
    <text evidence="1 6">Belongs to the FMO family.</text>
</comment>
<dbReference type="Gene3D" id="3.50.50.60">
    <property type="entry name" value="FAD/NAD(P)-binding domain"/>
    <property type="match status" value="2"/>
</dbReference>
<feature type="region of interest" description="Disordered" evidence="7">
    <location>
        <begin position="532"/>
        <end position="599"/>
    </location>
</feature>
<feature type="compositionally biased region" description="Low complexity" evidence="7">
    <location>
        <begin position="975"/>
        <end position="1005"/>
    </location>
</feature>
<dbReference type="GO" id="GO:0050661">
    <property type="term" value="F:NADP binding"/>
    <property type="evidence" value="ECO:0007669"/>
    <property type="project" value="InterPro"/>
</dbReference>
<keyword evidence="3 6" id="KW-0274">FAD</keyword>
<evidence type="ECO:0000256" key="8">
    <source>
        <dbReference type="SAM" id="SignalP"/>
    </source>
</evidence>
<dbReference type="Pfam" id="PF00743">
    <property type="entry name" value="FMO-like"/>
    <property type="match status" value="1"/>
</dbReference>
<gene>
    <name evidence="9" type="ORF">CHLRE_17g731700v5</name>
</gene>
<feature type="region of interest" description="Disordered" evidence="7">
    <location>
        <begin position="975"/>
        <end position="1017"/>
    </location>
</feature>
<feature type="compositionally biased region" description="Polar residues" evidence="7">
    <location>
        <begin position="550"/>
        <end position="559"/>
    </location>
</feature>
<feature type="compositionally biased region" description="Pro residues" evidence="7">
    <location>
        <begin position="539"/>
        <end position="549"/>
    </location>
</feature>
<feature type="compositionally biased region" description="Low complexity" evidence="7">
    <location>
        <begin position="1105"/>
        <end position="1116"/>
    </location>
</feature>
<dbReference type="HOGENOM" id="CLU_276753_0_0_1"/>
<evidence type="ECO:0000313" key="10">
    <source>
        <dbReference type="Proteomes" id="UP000006906"/>
    </source>
</evidence>
<dbReference type="OrthoDB" id="66881at2759"/>
<keyword evidence="4 6" id="KW-0560">Oxidoreductase</keyword>
<evidence type="ECO:0000256" key="7">
    <source>
        <dbReference type="SAM" id="MobiDB-lite"/>
    </source>
</evidence>
<feature type="region of interest" description="Disordered" evidence="7">
    <location>
        <begin position="1079"/>
        <end position="1116"/>
    </location>
</feature>
<dbReference type="RefSeq" id="XP_001701533.1">
    <property type="nucleotide sequence ID" value="XM_001701481.2"/>
</dbReference>
<sequence>MGRKLALVIGAGVAGCQAARALLRAGYDVLVLEQSRGVGGVWRRNYHGFALQVPWDFFTFPEFPYELAPGDLAARAEAQDFPSGEIVQEYIEAYCKHFKLDRHIMFGVKVVHIAALPQFGNASAPTTAAATAAATAAGGGLAAGASLHGGTANLPNPAGGPGTGPRWAVRFRQAMRPGQSPDVGELKTMECDVVVMATGMYFSPYVPFVQGMADYKGTVLHARDFNSLEPLKGKRVLVLGAGKSAHDCSVLAASEAAKTASVTTLFRQAHWPLPREIFGIPFHKIVYTRFTAAMLPAYYTAEGRLGKRVKHTLLSPLKRLFWGALERHVAGRMALRGHLRPERGFVQDLFFGGQIQDGSWNEAVNAGRIKAVRGSLAEVLPGGVRLTDGTVLDCDVMLFATGYTKDYSLFDAATASRLAATPGSSTEEGLHLYRSIMSPRVPGLFFIGSEASTFNNVLTSGLQSLWLLHLLADRIRLPSPTAINKDILDQAKWRSRVMPAQRHSSSIIMLYQQRYHEQLLKDMGFPTRRKALAAKSKPTPGPGAPPGSNKPPQTGTSATDAAAAANGSKCSNGSSSASANRGSSSSSSKSGPVPRYGGSELLSPYSSHDYAELFDDRNLVGLSAAMVRIHGGAATAAGTRSAEEIVASAVTLMPAAAAIGTRLDLAVLPGAHGVAAVAARAGGGLVPLAQSDGCGGNGVPLMLAAGADAAAAAAALVGPSRLGPGPAAAAGQQQAAGGGAQLCVGNGLGNSASVSAFVGSFDSPTPTVSDVMPLGRAAQPPSALLSAAAVVAAARNARVAAAGLNIPIMGPGSRPMGGAFFAAGGMPWMQSALGAAAGGDGVAAAAAGPSQGQLPPLQEEGGLPASGGDLNGADAGASGIAASPAASPSAALPPPSQEEASDSLTSPANTNTGTAASGAAGPGGSTREMERSMGNNLLFVTTQSISGAGGPAAASGSPSPFATAATATLAAAAGSAGGASPAQPAAATSSAAAGPGRAGLSLPAASSHGGNATGGRVSLSRRVRLQVLHLMHRSIGGSLVPASAGDGEILELRVPSGTNTNTNNPLTSTNTNAMATTGTGTGAAAGATPADGHTGGTGGGGGAGAPPLGATSTATTATTAHVSSSLCFEAMRNAAPNVYGELVGTLEVH</sequence>
<comment type="cofactor">
    <cofactor evidence="6">
        <name>FAD</name>
        <dbReference type="ChEBI" id="CHEBI:57692"/>
    </cofactor>
</comment>
<dbReference type="SUPFAM" id="SSF51905">
    <property type="entry name" value="FAD/NAD(P)-binding domain"/>
    <property type="match status" value="2"/>
</dbReference>
<dbReference type="InterPro" id="IPR036188">
    <property type="entry name" value="FAD/NAD-bd_sf"/>
</dbReference>
<accession>A8JFE8</accession>
<evidence type="ECO:0000256" key="3">
    <source>
        <dbReference type="ARBA" id="ARBA00022827"/>
    </source>
</evidence>
<proteinExistence type="inferred from homology"/>
<dbReference type="PROSITE" id="PS51257">
    <property type="entry name" value="PROKAR_LIPOPROTEIN"/>
    <property type="match status" value="1"/>
</dbReference>
<feature type="compositionally biased region" description="Gly residues" evidence="7">
    <location>
        <begin position="1093"/>
        <end position="1104"/>
    </location>
</feature>
<feature type="compositionally biased region" description="Low complexity" evidence="7">
    <location>
        <begin position="1079"/>
        <end position="1092"/>
    </location>
</feature>